<feature type="domain" description="SLC26A/SulP transporter" evidence="6">
    <location>
        <begin position="32"/>
        <end position="423"/>
    </location>
</feature>
<dbReference type="PANTHER" id="PTHR11814">
    <property type="entry name" value="SULFATE TRANSPORTER"/>
    <property type="match status" value="1"/>
</dbReference>
<protein>
    <recommendedName>
        <fullName evidence="6">SLC26A/SulP transporter domain-containing protein</fullName>
    </recommendedName>
</protein>
<dbReference type="Pfam" id="PF00916">
    <property type="entry name" value="Sulfate_transp"/>
    <property type="match status" value="1"/>
</dbReference>
<dbReference type="Proteomes" id="UP001461498">
    <property type="component" value="Unassembled WGS sequence"/>
</dbReference>
<keyword evidence="4 5" id="KW-0472">Membrane</keyword>
<dbReference type="AlphaFoldDB" id="A0AAW1CE39"/>
<dbReference type="GO" id="GO:0055085">
    <property type="term" value="P:transmembrane transport"/>
    <property type="evidence" value="ECO:0007669"/>
    <property type="project" value="InterPro"/>
</dbReference>
<evidence type="ECO:0000256" key="5">
    <source>
        <dbReference type="SAM" id="Phobius"/>
    </source>
</evidence>
<dbReference type="InterPro" id="IPR011547">
    <property type="entry name" value="SLC26A/SulP_dom"/>
</dbReference>
<evidence type="ECO:0000256" key="4">
    <source>
        <dbReference type="ARBA" id="ARBA00023136"/>
    </source>
</evidence>
<reference evidence="7 8" key="1">
    <citation type="submission" date="2022-12" db="EMBL/GenBank/DDBJ databases">
        <title>Chromosome-level genome assembly of true bugs.</title>
        <authorList>
            <person name="Ma L."/>
            <person name="Li H."/>
        </authorList>
    </citation>
    <scope>NUCLEOTIDE SEQUENCE [LARGE SCALE GENOMIC DNA]</scope>
    <source>
        <strain evidence="7">Lab_2022b</strain>
    </source>
</reference>
<evidence type="ECO:0000259" key="6">
    <source>
        <dbReference type="Pfam" id="PF00916"/>
    </source>
</evidence>
<dbReference type="EMBL" id="JAPXFL010000063">
    <property type="protein sequence ID" value="KAK9496656.1"/>
    <property type="molecule type" value="Genomic_DNA"/>
</dbReference>
<proteinExistence type="predicted"/>
<feature type="transmembrane region" description="Helical" evidence="5">
    <location>
        <begin position="222"/>
        <end position="245"/>
    </location>
</feature>
<evidence type="ECO:0000256" key="2">
    <source>
        <dbReference type="ARBA" id="ARBA00022692"/>
    </source>
</evidence>
<feature type="transmembrane region" description="Helical" evidence="5">
    <location>
        <begin position="34"/>
        <end position="54"/>
    </location>
</feature>
<accession>A0AAW1CE39</accession>
<sequence length="626" mass="68508">MTGKPSKLKRFLHKRVPITSWLPKYNGETAVADAIAGVTVGLTVMPQALAYAALAGLQPQYGLYSSFLGCFVYAIFGSCKDITIGPTALMSLMTYQQVLNRNPDYAVLLCFLTGCVMVIMAFLRLGVLVEFISQPVTVGFTTATSVIIIASQIKGLLGLSYQSNGFISTLIKIGENIHDTKLWDSLMGFTCIIILLLLRKVKDLVVVDKLNPSKKRHAISKSLWLLSTSRNAIVVVCCSLIAFIMQSKYNDVPFKITGAVRPGVPVLQLPPFSTELGNRTVTFTEMLSDLGSSIILVPIIAVLGNVAIAKAFAGGEPVDATQELLTLAMCNLFGSFVSSMPITGSFSRSAVNHASGVKTTLGGIYTGVLLLLALDQLTPYFYYIPNASLAAVIISAVIFMIEYEVMEPMWKASRRDMIPMFATFITCLCIGVEIGIVVGVCLNIALLLFYSAKPKIIVEKVEIDNELEFISVKPNTSIYYPGVERLRNIVLKAARSKLPVVIDCTLMEHTDFTTAKSISSFIKEFSTKNQPLFFYNAQPNLLSVLTPICTDKFIHVNNFDALKSILRDLYKEKILNDGGTELLTLSPSSTSNDIKLHANSSSRIESRECDEPLLTKNEIVRISVSN</sequence>
<feature type="transmembrane region" description="Helical" evidence="5">
    <location>
        <begin position="324"/>
        <end position="343"/>
    </location>
</feature>
<feature type="transmembrane region" description="Helical" evidence="5">
    <location>
        <begin position="421"/>
        <end position="450"/>
    </location>
</feature>
<gene>
    <name evidence="7" type="ORF">O3M35_013090</name>
</gene>
<feature type="transmembrane region" description="Helical" evidence="5">
    <location>
        <begin position="138"/>
        <end position="162"/>
    </location>
</feature>
<organism evidence="7 8">
    <name type="scientific">Rhynocoris fuscipes</name>
    <dbReference type="NCBI Taxonomy" id="488301"/>
    <lineage>
        <taxon>Eukaryota</taxon>
        <taxon>Metazoa</taxon>
        <taxon>Ecdysozoa</taxon>
        <taxon>Arthropoda</taxon>
        <taxon>Hexapoda</taxon>
        <taxon>Insecta</taxon>
        <taxon>Pterygota</taxon>
        <taxon>Neoptera</taxon>
        <taxon>Paraneoptera</taxon>
        <taxon>Hemiptera</taxon>
        <taxon>Heteroptera</taxon>
        <taxon>Panheteroptera</taxon>
        <taxon>Cimicomorpha</taxon>
        <taxon>Reduviidae</taxon>
        <taxon>Harpactorinae</taxon>
        <taxon>Harpactorini</taxon>
        <taxon>Rhynocoris</taxon>
    </lineage>
</organism>
<dbReference type="InterPro" id="IPR001902">
    <property type="entry name" value="SLC26A/SulP_fam"/>
</dbReference>
<evidence type="ECO:0000256" key="3">
    <source>
        <dbReference type="ARBA" id="ARBA00022989"/>
    </source>
</evidence>
<keyword evidence="2 5" id="KW-0812">Transmembrane</keyword>
<feature type="transmembrane region" description="Helical" evidence="5">
    <location>
        <begin position="381"/>
        <end position="401"/>
    </location>
</feature>
<evidence type="ECO:0000313" key="7">
    <source>
        <dbReference type="EMBL" id="KAK9496656.1"/>
    </source>
</evidence>
<evidence type="ECO:0000313" key="8">
    <source>
        <dbReference type="Proteomes" id="UP001461498"/>
    </source>
</evidence>
<comment type="caution">
    <text evidence="7">The sequence shown here is derived from an EMBL/GenBank/DDBJ whole genome shotgun (WGS) entry which is preliminary data.</text>
</comment>
<dbReference type="Gene3D" id="3.30.750.24">
    <property type="entry name" value="STAS domain"/>
    <property type="match status" value="1"/>
</dbReference>
<name>A0AAW1CE39_9HEMI</name>
<feature type="transmembrane region" description="Helical" evidence="5">
    <location>
        <begin position="290"/>
        <end position="312"/>
    </location>
</feature>
<dbReference type="InterPro" id="IPR036513">
    <property type="entry name" value="STAS_dom_sf"/>
</dbReference>
<feature type="transmembrane region" description="Helical" evidence="5">
    <location>
        <begin position="105"/>
        <end position="126"/>
    </location>
</feature>
<dbReference type="GO" id="GO:0016020">
    <property type="term" value="C:membrane"/>
    <property type="evidence" value="ECO:0007669"/>
    <property type="project" value="UniProtKB-SubCell"/>
</dbReference>
<evidence type="ECO:0000256" key="1">
    <source>
        <dbReference type="ARBA" id="ARBA00004141"/>
    </source>
</evidence>
<feature type="transmembrane region" description="Helical" evidence="5">
    <location>
        <begin position="61"/>
        <end position="85"/>
    </location>
</feature>
<feature type="transmembrane region" description="Helical" evidence="5">
    <location>
        <begin position="355"/>
        <end position="374"/>
    </location>
</feature>
<comment type="subcellular location">
    <subcellularLocation>
        <location evidence="1">Membrane</location>
        <topology evidence="1">Multi-pass membrane protein</topology>
    </subcellularLocation>
</comment>
<keyword evidence="3 5" id="KW-1133">Transmembrane helix</keyword>
<keyword evidence="8" id="KW-1185">Reference proteome</keyword>